<reference evidence="6" key="1">
    <citation type="submission" date="2020-04" db="EMBL/GenBank/DDBJ databases">
        <authorList>
            <person name="Chiriac C."/>
            <person name="Salcher M."/>
            <person name="Ghai R."/>
            <person name="Kavagutti S V."/>
        </authorList>
    </citation>
    <scope>NUCLEOTIDE SEQUENCE</scope>
</reference>
<accession>A0A6J5ME78</accession>
<keyword evidence="4" id="KW-1194">Viral DNA replication</keyword>
<comment type="function">
    <text evidence="4">Forms the sliding-clamp-loader together with the small subunit. Functions as an ATPase enzyme. The clamp loader holds the clamp in an open conformation and places it onto the DNA. 4 ATP molecules must bind to the sliding-clamp-loader before the latter can open the sliding clamp. ATP hydrolysis triggers the detachment of the sliding clamp from the sliding-clamp-loader, freeing the sliding clamp to track along DNA.</text>
</comment>
<feature type="binding site" evidence="4">
    <location>
        <position position="29"/>
    </location>
    <ligand>
        <name>ATP</name>
        <dbReference type="ChEBI" id="CHEBI:30616"/>
    </ligand>
</feature>
<organism evidence="6">
    <name type="scientific">uncultured Caudovirales phage</name>
    <dbReference type="NCBI Taxonomy" id="2100421"/>
    <lineage>
        <taxon>Viruses</taxon>
        <taxon>Duplodnaviria</taxon>
        <taxon>Heunggongvirae</taxon>
        <taxon>Uroviricota</taxon>
        <taxon>Caudoviricetes</taxon>
        <taxon>Peduoviridae</taxon>
        <taxon>Maltschvirus</taxon>
        <taxon>Maltschvirus maltsch</taxon>
    </lineage>
</organism>
<keyword evidence="2 4" id="KW-0547">Nucleotide-binding</keyword>
<dbReference type="GO" id="GO:0003677">
    <property type="term" value="F:DNA binding"/>
    <property type="evidence" value="ECO:0007669"/>
    <property type="project" value="UniProtKB-UniRule"/>
</dbReference>
<dbReference type="PANTHER" id="PTHR11669:SF20">
    <property type="entry name" value="REPLICATION FACTOR C SUBUNIT 4"/>
    <property type="match status" value="1"/>
</dbReference>
<dbReference type="GO" id="GO:0006261">
    <property type="term" value="P:DNA-templated DNA replication"/>
    <property type="evidence" value="ECO:0007669"/>
    <property type="project" value="TreeGrafter"/>
</dbReference>
<dbReference type="Gene3D" id="1.10.8.60">
    <property type="match status" value="1"/>
</dbReference>
<dbReference type="SUPFAM" id="SSF52540">
    <property type="entry name" value="P-loop containing nucleoside triphosphate hydrolases"/>
    <property type="match status" value="1"/>
</dbReference>
<dbReference type="GO" id="GO:0003689">
    <property type="term" value="F:DNA clamp loader activity"/>
    <property type="evidence" value="ECO:0007669"/>
    <property type="project" value="UniProtKB-UniRule"/>
</dbReference>
<sequence length="315" mass="35948">MSFFANDINKKEHSLWCEKYRPVTLDTYVGNETVKETIQQYLDTNDIPHLLFYGKAGTGKTTLAKLIVNTIKCDYMIINASDENNVETVRTKVKNFASSVGFAGFKVIILDEFDYMTPNAQAILRNLMETFSKHCRFILTCNYIEKIIDPIQSRCQAFAITPPTKKDVAVQVTRILEAEKIKFDIKNVADIVNSYYPDIRRILNTCQLQSAKGELKVDHKIMVESDFKSKLIELLKSSDDKRNLFLKIRQAVADNRLNDYSEMYTMLYEKVDEYAAGNVANTILTIADGISKDALVVDKEIVFCSTIIQILNIIK</sequence>
<dbReference type="Pfam" id="PF00004">
    <property type="entry name" value="AAA"/>
    <property type="match status" value="1"/>
</dbReference>
<comment type="subunit">
    <text evidence="4">The sliding-clamp-loader consists of 4 large subunits and 1 small subunit. Interacts with the sliding clamp; this interaction allows the sliding-clamp-loader to open the sliding clamp. Part of the replicase complex that includes the DNA polymerase, the polymerase clamp, the clamp loader complex, the single-stranded DNA binding protein, the primase, the helicase and the helicase assembly factor.</text>
</comment>
<evidence type="ECO:0000256" key="1">
    <source>
        <dbReference type="ARBA" id="ARBA00022705"/>
    </source>
</evidence>
<evidence type="ECO:0000259" key="5">
    <source>
        <dbReference type="SMART" id="SM00382"/>
    </source>
</evidence>
<dbReference type="CDD" id="cd00009">
    <property type="entry name" value="AAA"/>
    <property type="match status" value="1"/>
</dbReference>
<comment type="caution">
    <text evidence="4">Lacks conserved residue(s) required for the propagation of feature annotation.</text>
</comment>
<dbReference type="InterPro" id="IPR050238">
    <property type="entry name" value="DNA_Rep/Repair_Clamp_Loader"/>
</dbReference>
<dbReference type="GO" id="GO:0039693">
    <property type="term" value="P:viral DNA genome replication"/>
    <property type="evidence" value="ECO:0007669"/>
    <property type="project" value="UniProtKB-UniRule"/>
</dbReference>
<dbReference type="SMART" id="SM00382">
    <property type="entry name" value="AAA"/>
    <property type="match status" value="1"/>
</dbReference>
<dbReference type="InterPro" id="IPR003593">
    <property type="entry name" value="AAA+_ATPase"/>
</dbReference>
<dbReference type="InterPro" id="IPR046388">
    <property type="entry name" value="T4_Clamp_Loader_L"/>
</dbReference>
<dbReference type="GO" id="GO:0005524">
    <property type="term" value="F:ATP binding"/>
    <property type="evidence" value="ECO:0007669"/>
    <property type="project" value="UniProtKB-UniRule"/>
</dbReference>
<dbReference type="EC" id="3.6.4.-" evidence="4"/>
<proteinExistence type="inferred from homology"/>
<dbReference type="InterPro" id="IPR027417">
    <property type="entry name" value="P-loop_NTPase"/>
</dbReference>
<dbReference type="PANTHER" id="PTHR11669">
    <property type="entry name" value="REPLICATION FACTOR C / DNA POLYMERASE III GAMMA-TAU SUBUNIT"/>
    <property type="match status" value="1"/>
</dbReference>
<name>A0A6J5ME78_9CAUD</name>
<evidence type="ECO:0000256" key="4">
    <source>
        <dbReference type="HAMAP-Rule" id="MF_04162"/>
    </source>
</evidence>
<evidence type="ECO:0000256" key="2">
    <source>
        <dbReference type="ARBA" id="ARBA00022741"/>
    </source>
</evidence>
<comment type="similarity">
    <text evidence="4">Belongs to the Tevenvirinae sliding-clamp-loader large subunit family.</text>
</comment>
<dbReference type="GO" id="GO:0006281">
    <property type="term" value="P:DNA repair"/>
    <property type="evidence" value="ECO:0007669"/>
    <property type="project" value="TreeGrafter"/>
</dbReference>
<keyword evidence="1" id="KW-0235">DNA replication</keyword>
<keyword evidence="4" id="KW-0238">DNA-binding</keyword>
<feature type="binding site" evidence="4">
    <location>
        <position position="200"/>
    </location>
    <ligand>
        <name>ATP</name>
        <dbReference type="ChEBI" id="CHEBI:30616"/>
    </ligand>
</feature>
<dbReference type="Gene3D" id="3.40.50.300">
    <property type="entry name" value="P-loop containing nucleotide triphosphate hydrolases"/>
    <property type="match status" value="1"/>
</dbReference>
<feature type="domain" description="AAA+ ATPase" evidence="5">
    <location>
        <begin position="46"/>
        <end position="164"/>
    </location>
</feature>
<dbReference type="InterPro" id="IPR003959">
    <property type="entry name" value="ATPase_AAA_core"/>
</dbReference>
<dbReference type="HAMAP" id="MF_04162">
    <property type="entry name" value="T4_Clamp_Loader_L"/>
    <property type="match status" value="1"/>
</dbReference>
<keyword evidence="3 4" id="KW-0067">ATP-binding</keyword>
<feature type="binding site" evidence="4">
    <location>
        <begin position="57"/>
        <end position="62"/>
    </location>
    <ligand>
        <name>ATP</name>
        <dbReference type="ChEBI" id="CHEBI:30616"/>
    </ligand>
</feature>
<dbReference type="EMBL" id="LR796420">
    <property type="protein sequence ID" value="CAB4143296.1"/>
    <property type="molecule type" value="Genomic_DNA"/>
</dbReference>
<dbReference type="GO" id="GO:0016887">
    <property type="term" value="F:ATP hydrolysis activity"/>
    <property type="evidence" value="ECO:0007669"/>
    <property type="project" value="UniProtKB-UniRule"/>
</dbReference>
<evidence type="ECO:0000313" key="6">
    <source>
        <dbReference type="EMBL" id="CAB4143296.1"/>
    </source>
</evidence>
<protein>
    <recommendedName>
        <fullName evidence="4">Sliding-clamp-loader large subunit</fullName>
        <ecNumber evidence="4">3.6.4.-</ecNumber>
    </recommendedName>
    <alternativeName>
        <fullName evidence="4">Clamp loader gp44 subunit</fullName>
    </alternativeName>
</protein>
<gene>
    <name evidence="6" type="ORF">UFOVP449_152</name>
</gene>
<evidence type="ECO:0000256" key="3">
    <source>
        <dbReference type="ARBA" id="ARBA00022840"/>
    </source>
</evidence>
<keyword evidence="4" id="KW-0378">Hydrolase</keyword>